<dbReference type="RefSeq" id="WP_012030952.1">
    <property type="nucleotide sequence ID" value="NC_009446.1"/>
</dbReference>
<evidence type="ECO:0000256" key="10">
    <source>
        <dbReference type="ARBA" id="ARBA00049406"/>
    </source>
</evidence>
<keyword evidence="15" id="KW-1185">Reference proteome</keyword>
<dbReference type="FunFam" id="3.30.1330.90:FF:000001">
    <property type="entry name" value="L-serine ammonia-lyase 1"/>
    <property type="match status" value="1"/>
</dbReference>
<keyword evidence="4 11" id="KW-0312">Gluconeogenesis</keyword>
<dbReference type="EC" id="4.3.1.17" evidence="11"/>
<dbReference type="OrthoDB" id="9805537at2"/>
<sequence>MISIKSILKIGIGPSSSHTMGPMRAAAVFRTHLIEKGLLDKTTRVVVNLYGSLSATGKGHATDSATIAGLTGDDPQTVDTDSLPERIERIKKEGKLPLSDTHQIAFNYDRDIIFEKTALPQHENGMTLKAFNNDQVLYEETVFSIGGGFIASAEELAHQGKQTREMNVPYPFQKAKDVVALCQQHKLRFSDLILANEVALLGSEEAVNEYCQRVWAVMNHCIEGGLSKEGFLPGGLKLPRRAAKMHAQLQAAEKEGAADPMRVVDWVNMFAIAVNEENAAGARVVTAPTNGACGVVPAVLAYYNRFIKPIDEETIMRYLLTCSGIGVLYKLNASISGAEVGCQGEVGTACSMAAGGLAEIQGATVEQVCAAAEMAMEHNLGLTCDPIAGLVQVPCIERNGVAAMKSINAARMALMRTDNTFVSLDDVIQTMLETGRDMHSKYRETSQGGLAVHVKY</sequence>
<dbReference type="InterPro" id="IPR051318">
    <property type="entry name" value="Fe-S_L-Ser"/>
</dbReference>
<evidence type="ECO:0000256" key="11">
    <source>
        <dbReference type="RuleBase" id="RU366059"/>
    </source>
</evidence>
<evidence type="ECO:0000259" key="12">
    <source>
        <dbReference type="Pfam" id="PF03313"/>
    </source>
</evidence>
<dbReference type="eggNOG" id="COG1760">
    <property type="taxonomic scope" value="Bacteria"/>
</dbReference>
<dbReference type="AlphaFoldDB" id="A5EVC6"/>
<evidence type="ECO:0000259" key="13">
    <source>
        <dbReference type="Pfam" id="PF03315"/>
    </source>
</evidence>
<dbReference type="Pfam" id="PF03313">
    <property type="entry name" value="SDH_alpha"/>
    <property type="match status" value="1"/>
</dbReference>
<evidence type="ECO:0000256" key="6">
    <source>
        <dbReference type="ARBA" id="ARBA00022723"/>
    </source>
</evidence>
<dbReference type="GO" id="GO:0003941">
    <property type="term" value="F:L-serine ammonia-lyase activity"/>
    <property type="evidence" value="ECO:0007669"/>
    <property type="project" value="UniProtKB-UniRule"/>
</dbReference>
<dbReference type="KEGG" id="dno:DNO_0619"/>
<dbReference type="GO" id="GO:0009063">
    <property type="term" value="P:amino acid catabolic process"/>
    <property type="evidence" value="ECO:0007669"/>
    <property type="project" value="UniProtKB-ARBA"/>
</dbReference>
<comment type="similarity">
    <text evidence="3 11">Belongs to the iron-sulfur dependent L-serine dehydratase family.</text>
</comment>
<keyword evidence="5 11" id="KW-0004">4Fe-4S</keyword>
<reference evidence="14 15" key="1">
    <citation type="journal article" date="2007" name="Nat. Biotechnol.">
        <title>Genome sequence and identification of candidate vaccine antigens from the animal pathogen Dichelobacter nodosus.</title>
        <authorList>
            <person name="Myers G.S."/>
            <person name="Parker D."/>
            <person name="Al-Hasani K."/>
            <person name="Kennan R.M."/>
            <person name="Seemann T."/>
            <person name="Ren Q."/>
            <person name="Badger J.H."/>
            <person name="Selengut J.D."/>
            <person name="Deboy R.T."/>
            <person name="Tettelin H."/>
            <person name="Boyce J.D."/>
            <person name="McCarl V.P."/>
            <person name="Han X."/>
            <person name="Nelson W.C."/>
            <person name="Madupu R."/>
            <person name="Mohamoud Y."/>
            <person name="Holley T."/>
            <person name="Fedorova N."/>
            <person name="Khouri H."/>
            <person name="Bottomley S.P."/>
            <person name="Whittington R.J."/>
            <person name="Adler B."/>
            <person name="Songer J.G."/>
            <person name="Rood J.I."/>
            <person name="Paulsen I.T."/>
        </authorList>
    </citation>
    <scope>NUCLEOTIDE SEQUENCE [LARGE SCALE GENOMIC DNA]</scope>
    <source>
        <strain evidence="14 15">VCS1703A</strain>
    </source>
</reference>
<dbReference type="Proteomes" id="UP000000248">
    <property type="component" value="Chromosome"/>
</dbReference>
<accession>A5EVC6</accession>
<dbReference type="SUPFAM" id="SSF143548">
    <property type="entry name" value="Serine metabolism enzymes domain"/>
    <property type="match status" value="1"/>
</dbReference>
<dbReference type="PANTHER" id="PTHR30182:SF1">
    <property type="entry name" value="L-SERINE DEHYDRATASE 1"/>
    <property type="match status" value="1"/>
</dbReference>
<dbReference type="GO" id="GO:0051539">
    <property type="term" value="F:4 iron, 4 sulfur cluster binding"/>
    <property type="evidence" value="ECO:0007669"/>
    <property type="project" value="UniProtKB-UniRule"/>
</dbReference>
<dbReference type="Pfam" id="PF03315">
    <property type="entry name" value="SDH_beta"/>
    <property type="match status" value="1"/>
</dbReference>
<evidence type="ECO:0000256" key="9">
    <source>
        <dbReference type="ARBA" id="ARBA00023239"/>
    </source>
</evidence>
<comment type="cofactor">
    <cofactor evidence="1 11">
        <name>[4Fe-4S] cluster</name>
        <dbReference type="ChEBI" id="CHEBI:49883"/>
    </cofactor>
</comment>
<dbReference type="PANTHER" id="PTHR30182">
    <property type="entry name" value="L-SERINE DEHYDRATASE"/>
    <property type="match status" value="1"/>
</dbReference>
<dbReference type="NCBIfam" id="TIGR00720">
    <property type="entry name" value="sda_mono"/>
    <property type="match status" value="1"/>
</dbReference>
<proteinExistence type="inferred from homology"/>
<dbReference type="EMBL" id="CP000513">
    <property type="protein sequence ID" value="ABQ13373.1"/>
    <property type="molecule type" value="Genomic_DNA"/>
</dbReference>
<protein>
    <recommendedName>
        <fullName evidence="11">L-serine dehydratase</fullName>
        <ecNumber evidence="11">4.3.1.17</ecNumber>
    </recommendedName>
</protein>
<comment type="pathway">
    <text evidence="2">Carbohydrate biosynthesis; gluconeogenesis.</text>
</comment>
<name>A5EVC6_DICNV</name>
<comment type="catalytic activity">
    <reaction evidence="10 11">
        <text>L-serine = pyruvate + NH4(+)</text>
        <dbReference type="Rhea" id="RHEA:19169"/>
        <dbReference type="ChEBI" id="CHEBI:15361"/>
        <dbReference type="ChEBI" id="CHEBI:28938"/>
        <dbReference type="ChEBI" id="CHEBI:33384"/>
        <dbReference type="EC" id="4.3.1.17"/>
    </reaction>
</comment>
<feature type="domain" description="Serine dehydratase beta chain" evidence="13">
    <location>
        <begin position="3"/>
        <end position="154"/>
    </location>
</feature>
<dbReference type="GO" id="GO:0006094">
    <property type="term" value="P:gluconeogenesis"/>
    <property type="evidence" value="ECO:0007669"/>
    <property type="project" value="UniProtKB-KW"/>
</dbReference>
<evidence type="ECO:0000256" key="7">
    <source>
        <dbReference type="ARBA" id="ARBA00023004"/>
    </source>
</evidence>
<dbReference type="InterPro" id="IPR029009">
    <property type="entry name" value="ASB_dom_sf"/>
</dbReference>
<evidence type="ECO:0000256" key="2">
    <source>
        <dbReference type="ARBA" id="ARBA00004742"/>
    </source>
</evidence>
<dbReference type="InterPro" id="IPR005131">
    <property type="entry name" value="Ser_deHydtase_bsu"/>
</dbReference>
<keyword evidence="6 11" id="KW-0479">Metal-binding</keyword>
<keyword evidence="7 11" id="KW-0408">Iron</keyword>
<evidence type="ECO:0000256" key="5">
    <source>
        <dbReference type="ARBA" id="ARBA00022485"/>
    </source>
</evidence>
<feature type="domain" description="Serine dehydratase-like alpha subunit" evidence="12">
    <location>
        <begin position="185"/>
        <end position="451"/>
    </location>
</feature>
<dbReference type="HOGENOM" id="CLU_022305_0_1_6"/>
<gene>
    <name evidence="14" type="primary">sdaA</name>
    <name evidence="14" type="ordered locus">DNO_0619</name>
</gene>
<organism evidence="14 15">
    <name type="scientific">Dichelobacter nodosus (strain VCS1703A)</name>
    <dbReference type="NCBI Taxonomy" id="246195"/>
    <lineage>
        <taxon>Bacteria</taxon>
        <taxon>Pseudomonadati</taxon>
        <taxon>Pseudomonadota</taxon>
        <taxon>Gammaproteobacteria</taxon>
        <taxon>Cardiobacteriales</taxon>
        <taxon>Cardiobacteriaceae</taxon>
        <taxon>Dichelobacter</taxon>
    </lineage>
</organism>
<evidence type="ECO:0000256" key="8">
    <source>
        <dbReference type="ARBA" id="ARBA00023014"/>
    </source>
</evidence>
<evidence type="ECO:0000313" key="15">
    <source>
        <dbReference type="Proteomes" id="UP000000248"/>
    </source>
</evidence>
<dbReference type="STRING" id="246195.DNO_0619"/>
<dbReference type="Gene3D" id="3.30.1330.90">
    <property type="entry name" value="D-3-phosphoglycerate dehydrogenase, domain 3"/>
    <property type="match status" value="1"/>
</dbReference>
<evidence type="ECO:0000256" key="1">
    <source>
        <dbReference type="ARBA" id="ARBA00001966"/>
    </source>
</evidence>
<keyword evidence="8 11" id="KW-0411">Iron-sulfur</keyword>
<evidence type="ECO:0000256" key="3">
    <source>
        <dbReference type="ARBA" id="ARBA00008636"/>
    </source>
</evidence>
<dbReference type="InterPro" id="IPR004644">
    <property type="entry name" value="Fe-S_L-Ser_mono"/>
</dbReference>
<evidence type="ECO:0000313" key="14">
    <source>
        <dbReference type="EMBL" id="ABQ13373.1"/>
    </source>
</evidence>
<evidence type="ECO:0000256" key="4">
    <source>
        <dbReference type="ARBA" id="ARBA00022432"/>
    </source>
</evidence>
<keyword evidence="9 11" id="KW-0456">Lyase</keyword>
<dbReference type="InterPro" id="IPR005130">
    <property type="entry name" value="Ser_deHydtase-like_asu"/>
</dbReference>
<dbReference type="GO" id="GO:0046872">
    <property type="term" value="F:metal ion binding"/>
    <property type="evidence" value="ECO:0007669"/>
    <property type="project" value="UniProtKB-KW"/>
</dbReference>